<dbReference type="PIRSF" id="PIRSF002849">
    <property type="entry name" value="AAA_ATPase_chaperone_MoxR_prd"/>
    <property type="match status" value="1"/>
</dbReference>
<evidence type="ECO:0000259" key="5">
    <source>
        <dbReference type="Pfam" id="PF17863"/>
    </source>
</evidence>
<dbReference type="FunFam" id="3.40.50.300:FF:000640">
    <property type="entry name" value="MoxR family ATPase"/>
    <property type="match status" value="1"/>
</dbReference>
<reference evidence="7" key="1">
    <citation type="submission" date="2017-04" db="EMBL/GenBank/DDBJ databases">
        <authorList>
            <person name="Varghese N."/>
            <person name="Submissions S."/>
        </authorList>
    </citation>
    <scope>NUCLEOTIDE SEQUENCE [LARGE SCALE GENOMIC DNA]</scope>
    <source>
        <strain evidence="7">DSM 4125</strain>
    </source>
</reference>
<accession>A0A1X7II83</accession>
<dbReference type="GO" id="GO:0016887">
    <property type="term" value="F:ATP hydrolysis activity"/>
    <property type="evidence" value="ECO:0007669"/>
    <property type="project" value="InterPro"/>
</dbReference>
<dbReference type="Pfam" id="PF17863">
    <property type="entry name" value="AAA_lid_2"/>
    <property type="match status" value="1"/>
</dbReference>
<feature type="domain" description="ChlI/MoxR AAA lid" evidence="5">
    <location>
        <begin position="255"/>
        <end position="324"/>
    </location>
</feature>
<gene>
    <name evidence="6" type="ORF">SAMN05661096_00684</name>
</gene>
<dbReference type="InterPro" id="IPR027417">
    <property type="entry name" value="P-loop_NTPase"/>
</dbReference>
<dbReference type="Proteomes" id="UP000193804">
    <property type="component" value="Unassembled WGS sequence"/>
</dbReference>
<dbReference type="SUPFAM" id="SSF52540">
    <property type="entry name" value="P-loop containing nucleoside triphosphate hydrolases"/>
    <property type="match status" value="1"/>
</dbReference>
<dbReference type="PANTHER" id="PTHR42759:SF1">
    <property type="entry name" value="MAGNESIUM-CHELATASE SUBUNIT CHLD"/>
    <property type="match status" value="1"/>
</dbReference>
<feature type="domain" description="ATPase AAA-3" evidence="4">
    <location>
        <begin position="49"/>
        <end position="183"/>
    </location>
</feature>
<protein>
    <submittedName>
        <fullName evidence="6">MoxR-like ATPase</fullName>
    </submittedName>
</protein>
<dbReference type="Pfam" id="PF07726">
    <property type="entry name" value="AAA_3"/>
    <property type="match status" value="1"/>
</dbReference>
<keyword evidence="1" id="KW-0547">Nucleotide-binding</keyword>
<dbReference type="AlphaFoldDB" id="A0A1X7II83"/>
<dbReference type="InterPro" id="IPR050764">
    <property type="entry name" value="CbbQ/NirQ/NorQ/GpvN"/>
</dbReference>
<dbReference type="CDD" id="cd00009">
    <property type="entry name" value="AAA"/>
    <property type="match status" value="1"/>
</dbReference>
<proteinExistence type="inferred from homology"/>
<dbReference type="Gene3D" id="1.10.8.80">
    <property type="entry name" value="Magnesium chelatase subunit I, C-Terminal domain"/>
    <property type="match status" value="1"/>
</dbReference>
<dbReference type="InterPro" id="IPR011703">
    <property type="entry name" value="ATPase_AAA-3"/>
</dbReference>
<evidence type="ECO:0000259" key="4">
    <source>
        <dbReference type="Pfam" id="PF07726"/>
    </source>
</evidence>
<sequence length="329" mass="37085">MAGRYYGHMEDIQNTVTKFKEARKELAKAIIGQENVVSEVFMALLADGHILLEGVPGLGKTLLVRSLAKVLQLDFHRVQFTPDLMPSDIIGMEVLEEDRSTGKRFFQFNKGPIFTNILLADEINRTPPKTQSALLEAMQEREVTYAGKTYELPKPFFLLATQNPLEQSGTYPLPEAQLDRFLFYTVVQYPAEQEEVDILELTTGNQKNELKPSLTAEEILKARSWVRDIHIDKELLVKISQLVRSTRPQNSENDLVKQYVDWGAGPRAGQSIVLASKAHAFLAGRLSVIPEDIKAVSLAVLRHRVVLNFVAKTEKFTVEDLIPELLKSL</sequence>
<dbReference type="PANTHER" id="PTHR42759">
    <property type="entry name" value="MOXR FAMILY PROTEIN"/>
    <property type="match status" value="1"/>
</dbReference>
<organism evidence="6 7">
    <name type="scientific">Marivirga sericea</name>
    <dbReference type="NCBI Taxonomy" id="1028"/>
    <lineage>
        <taxon>Bacteria</taxon>
        <taxon>Pseudomonadati</taxon>
        <taxon>Bacteroidota</taxon>
        <taxon>Cytophagia</taxon>
        <taxon>Cytophagales</taxon>
        <taxon>Marivirgaceae</taxon>
        <taxon>Marivirga</taxon>
    </lineage>
</organism>
<dbReference type="GO" id="GO:0005524">
    <property type="term" value="F:ATP binding"/>
    <property type="evidence" value="ECO:0007669"/>
    <property type="project" value="UniProtKB-KW"/>
</dbReference>
<name>A0A1X7II83_9BACT</name>
<dbReference type="Gene3D" id="3.40.50.300">
    <property type="entry name" value="P-loop containing nucleotide triphosphate hydrolases"/>
    <property type="match status" value="1"/>
</dbReference>
<dbReference type="InterPro" id="IPR041628">
    <property type="entry name" value="ChlI/MoxR_AAA_lid"/>
</dbReference>
<dbReference type="STRING" id="1028.SAMN05661096_00684"/>
<evidence type="ECO:0000313" key="7">
    <source>
        <dbReference type="Proteomes" id="UP000193804"/>
    </source>
</evidence>
<dbReference type="EMBL" id="FXAW01000001">
    <property type="protein sequence ID" value="SMG14504.1"/>
    <property type="molecule type" value="Genomic_DNA"/>
</dbReference>
<evidence type="ECO:0000313" key="6">
    <source>
        <dbReference type="EMBL" id="SMG14504.1"/>
    </source>
</evidence>
<keyword evidence="7" id="KW-1185">Reference proteome</keyword>
<evidence type="ECO:0000256" key="2">
    <source>
        <dbReference type="ARBA" id="ARBA00022840"/>
    </source>
</evidence>
<evidence type="ECO:0000256" key="1">
    <source>
        <dbReference type="ARBA" id="ARBA00022741"/>
    </source>
</evidence>
<evidence type="ECO:0000256" key="3">
    <source>
        <dbReference type="ARBA" id="ARBA00061607"/>
    </source>
</evidence>
<comment type="similarity">
    <text evidence="3">Belongs to the MoxR family.</text>
</comment>
<keyword evidence="2" id="KW-0067">ATP-binding</keyword>